<gene>
    <name evidence="2" type="ORF">C8D82_1204</name>
</gene>
<dbReference type="GeneID" id="78295908"/>
<name>A0A2U1ASZ5_9BACT</name>
<feature type="transmembrane region" description="Helical" evidence="1">
    <location>
        <begin position="677"/>
        <end position="701"/>
    </location>
</feature>
<organism evidence="2 3">
    <name type="scientific">Victivallis vadensis</name>
    <dbReference type="NCBI Taxonomy" id="172901"/>
    <lineage>
        <taxon>Bacteria</taxon>
        <taxon>Pseudomonadati</taxon>
        <taxon>Lentisphaerota</taxon>
        <taxon>Lentisphaeria</taxon>
        <taxon>Victivallales</taxon>
        <taxon>Victivallaceae</taxon>
        <taxon>Victivallis</taxon>
    </lineage>
</organism>
<keyword evidence="1" id="KW-1133">Transmembrane helix</keyword>
<accession>A0A2U1ASZ5</accession>
<sequence>MAFKRFYQGFLFDRADYELVRGIDAAQAVADGRGRLPVFAPELHPRGIRELAEPQSLRLVRTMMNLLDTFEAGSEAMERRLAALQALRDELLEGLDVPLRYNTARVILQIIKELIRLRGDWLRRLRLAHDLRSAMLGNPLFIRKLLRRYRLVEMPEHWIPVAFDQHVHDANTKGRKSPAHLIMDAWIKGIVQVQVIYYNYVPRDAAEEVMRAAGIMKMEARIGVEFRSLFRGRFAELIWTPCGFSGVADYLKFLDRPRTQEFVRRCRKAANYRRKIVLETLKRFNEHGRRELNKYYGIEMPPVTEEEFLISVRYGQPSLEHIGELLNNRVRALLQAELDRMDGREKLKHAAELRRQELNSMLGKLSAELLSGRYVDRSLWNLPPADSAALPELNRLSPAELVNELHKVASGFRMTLNLTGLRLEDAIEILYDCRGDLTTLEIFNLKDDSAGERPDDSVINSLRHALNSGNVVKLKNLIRLAMERVKAGGARDRADRLERLGHILRDMSNFLTFYARTPLTVSIGSDSASRPSPQVHGMGMVVVDTLTTPVRRMIVQKRLPELSLLQVHSEVYKVLSYLPKNTPGFGGRLARRFGFGSYVKIEWQCPDPAQSIDRGPGNLATLGGFYVPPAGSRLLQPVESLGECWRYLNSNLKIFLKVLTGFLAAFFTFYYNSDWWFLMWFGAVIWLGITCVRNIIQLVWAGGGFRSSPLLKWNDFVSWQRVADSLFYTGLSVPVLDYLVKTVLLQRGLGWTAEEQPVLVFSGIALANGFYITGHNLLRAFPKSAVIGNWLRAPLSIPLALVFNSIFGGVLSLLQVPGIEGILQQWAAIVSKLASDVIGGVIESLADRKRNIAARLRDFGCKLRELYALTAKLELLLPEKNLPELLKGHKSFVRLSGLKRSNLVNLFYINALDMMYIWMRQPQAVTAMRELMERATPEERGVFLKTQEILYREKSITKLFLNGLVGSNFSRALAFYLHYYRHYLEELRQFDPQPEKAEDAADWKGFTAVIGPEDGEES</sequence>
<evidence type="ECO:0000313" key="3">
    <source>
        <dbReference type="Proteomes" id="UP000245959"/>
    </source>
</evidence>
<dbReference type="RefSeq" id="WP_116884617.1">
    <property type="nucleotide sequence ID" value="NZ_CABMMC010000116.1"/>
</dbReference>
<feature type="transmembrane region" description="Helical" evidence="1">
    <location>
        <begin position="654"/>
        <end position="671"/>
    </location>
</feature>
<reference evidence="2 3" key="1">
    <citation type="submission" date="2018-04" db="EMBL/GenBank/DDBJ databases">
        <title>Genomic Encyclopedia of Type Strains, Phase IV (KMG-IV): sequencing the most valuable type-strain genomes for metagenomic binning, comparative biology and taxonomic classification.</title>
        <authorList>
            <person name="Goeker M."/>
        </authorList>
    </citation>
    <scope>NUCLEOTIDE SEQUENCE [LARGE SCALE GENOMIC DNA]</scope>
    <source>
        <strain evidence="2 3">DSM 14823</strain>
    </source>
</reference>
<keyword evidence="1" id="KW-0812">Transmembrane</keyword>
<comment type="caution">
    <text evidence="2">The sequence shown here is derived from an EMBL/GenBank/DDBJ whole genome shotgun (WGS) entry which is preliminary data.</text>
</comment>
<evidence type="ECO:0000313" key="2">
    <source>
        <dbReference type="EMBL" id="PVY39528.1"/>
    </source>
</evidence>
<protein>
    <submittedName>
        <fullName evidence="2">Uncharacterized protein</fullName>
    </submittedName>
</protein>
<dbReference type="AlphaFoldDB" id="A0A2U1ASZ5"/>
<dbReference type="Proteomes" id="UP000245959">
    <property type="component" value="Unassembled WGS sequence"/>
</dbReference>
<keyword evidence="1" id="KW-0472">Membrane</keyword>
<evidence type="ECO:0000256" key="1">
    <source>
        <dbReference type="SAM" id="Phobius"/>
    </source>
</evidence>
<dbReference type="EMBL" id="QEKH01000020">
    <property type="protein sequence ID" value="PVY39528.1"/>
    <property type="molecule type" value="Genomic_DNA"/>
</dbReference>
<proteinExistence type="predicted"/>
<keyword evidence="3" id="KW-1185">Reference proteome</keyword>
<dbReference type="OrthoDB" id="5427740at2"/>